<dbReference type="SUPFAM" id="SSF56712">
    <property type="entry name" value="Prokaryotic type I DNA topoisomerase"/>
    <property type="match status" value="1"/>
</dbReference>
<dbReference type="InterPro" id="IPR003601">
    <property type="entry name" value="Topo_IA_2"/>
</dbReference>
<feature type="region of interest" description="Disordered" evidence="13">
    <location>
        <begin position="429"/>
        <end position="465"/>
    </location>
</feature>
<dbReference type="InterPro" id="IPR023406">
    <property type="entry name" value="Topo_IA_AS"/>
</dbReference>
<dbReference type="CDD" id="cd03362">
    <property type="entry name" value="TOPRIM_TopoIA_TopoIII"/>
    <property type="match status" value="1"/>
</dbReference>
<evidence type="ECO:0000256" key="5">
    <source>
        <dbReference type="ARBA" id="ARBA00022842"/>
    </source>
</evidence>
<evidence type="ECO:0000256" key="4">
    <source>
        <dbReference type="ARBA" id="ARBA00022723"/>
    </source>
</evidence>
<dbReference type="GO" id="GO:0043597">
    <property type="term" value="C:cytoplasmic replication fork"/>
    <property type="evidence" value="ECO:0007669"/>
    <property type="project" value="TreeGrafter"/>
</dbReference>
<dbReference type="InterPro" id="IPR005738">
    <property type="entry name" value="TopoIII"/>
</dbReference>
<keyword evidence="4" id="KW-0479">Metal-binding</keyword>
<dbReference type="KEGG" id="tpla:ElP_16540"/>
<dbReference type="InterPro" id="IPR013826">
    <property type="entry name" value="Topo_IA_cen_sub3"/>
</dbReference>
<evidence type="ECO:0000256" key="1">
    <source>
        <dbReference type="ARBA" id="ARBA00000213"/>
    </source>
</evidence>
<dbReference type="InterPro" id="IPR003602">
    <property type="entry name" value="Topo_IA_DNA-bd_dom"/>
</dbReference>
<dbReference type="Pfam" id="PF13342">
    <property type="entry name" value="Toprim_Crpt"/>
    <property type="match status" value="1"/>
</dbReference>
<evidence type="ECO:0000256" key="12">
    <source>
        <dbReference type="ARBA" id="ARBA00032877"/>
    </source>
</evidence>
<dbReference type="Pfam" id="PF01751">
    <property type="entry name" value="Toprim"/>
    <property type="match status" value="1"/>
</dbReference>
<dbReference type="InterPro" id="IPR023405">
    <property type="entry name" value="Topo_IA_core_domain"/>
</dbReference>
<dbReference type="Proteomes" id="UP000317835">
    <property type="component" value="Chromosome"/>
</dbReference>
<reference evidence="16 17" key="1">
    <citation type="submission" date="2019-02" db="EMBL/GenBank/DDBJ databases">
        <title>Deep-cultivation of Planctomycetes and their phenomic and genomic characterization uncovers novel biology.</title>
        <authorList>
            <person name="Wiegand S."/>
            <person name="Jogler M."/>
            <person name="Boedeker C."/>
            <person name="Pinto D."/>
            <person name="Vollmers J."/>
            <person name="Rivas-Marin E."/>
            <person name="Kohn T."/>
            <person name="Peeters S.H."/>
            <person name="Heuer A."/>
            <person name="Rast P."/>
            <person name="Oberbeckmann S."/>
            <person name="Bunk B."/>
            <person name="Jeske O."/>
            <person name="Meyerdierks A."/>
            <person name="Storesund J.E."/>
            <person name="Kallscheuer N."/>
            <person name="Luecker S."/>
            <person name="Lage O.M."/>
            <person name="Pohl T."/>
            <person name="Merkel B.J."/>
            <person name="Hornburger P."/>
            <person name="Mueller R.-W."/>
            <person name="Bruemmer F."/>
            <person name="Labrenz M."/>
            <person name="Spormann A.M."/>
            <person name="Op den Camp H."/>
            <person name="Overmann J."/>
            <person name="Amann R."/>
            <person name="Jetten M.S.M."/>
            <person name="Mascher T."/>
            <person name="Medema M.H."/>
            <person name="Devos D.P."/>
            <person name="Kaster A.-K."/>
            <person name="Ovreas L."/>
            <person name="Rohde M."/>
            <person name="Galperin M.Y."/>
            <person name="Jogler C."/>
        </authorList>
    </citation>
    <scope>NUCLEOTIDE SEQUENCE [LARGE SCALE GENOMIC DNA]</scope>
    <source>
        <strain evidence="16 17">ElP</strain>
    </source>
</reference>
<dbReference type="InterPro" id="IPR000380">
    <property type="entry name" value="Topo_IA"/>
</dbReference>
<evidence type="ECO:0000259" key="14">
    <source>
        <dbReference type="PROSITE" id="PS50880"/>
    </source>
</evidence>
<dbReference type="InterPro" id="IPR013824">
    <property type="entry name" value="Topo_IA_cen_sub1"/>
</dbReference>
<dbReference type="Gene3D" id="1.10.290.10">
    <property type="entry name" value="Topoisomerase I, domain 4"/>
    <property type="match status" value="1"/>
</dbReference>
<evidence type="ECO:0000259" key="15">
    <source>
        <dbReference type="PROSITE" id="PS52039"/>
    </source>
</evidence>
<sequence>MIVVIAEKPSVARELAAFLGASQRREGYLEGNGHRVTWALGHLVTLKEPEDYDPALKKWSLERLPIVPDRFELKPIAEKGAGAQLAVVRRLLREADEVIVATDAGREGELIARSILELTGTASKPARRLWLSSLTREAIRDAFARLRPLSDYDDLYAAARCRSEADWLVGLNATRYQTVRQRSTGVLWSVGRVQTPVLALIVRRDEEIRTFRPEPFWELMTKYRSVTFSHAGGRFTAEDEARTLLDRVIGQPFVVSKVERKTERVPPPQLFDLTELQREMNRRFGLSADATLKAAQQLYESKLISYPRTDSRHLGRDLKGKIPGILDDLRDLKPDEVAGLDLGHLPFTGRIVDDSKVSDHHAIIPTGKKPGPLDPASQKVFDAIVVRLIAAFYPPCVKEVTTVLGSSAEVPFRARGVRVVEPGWTALYPRKSDDGREDEQDLPEFLPGESGPHEPFVRRGETTPPKPYTEATLLAAMETAGRLVEDEELRAALKDRGLGTPATRASIIETLLTRGYISREKKNLIASDLGRYLIALVRSRELKSPELTGEWEARLREIERGGLDPARFMAEIARFTSAIVDGTAEAPVDPGRLGECPRCGRPVIRGKRAFGCSGWKDGCPFVLDRSFEGITLDDDQIRELLQLRVLPRPVSIRSMDSAILRLADSGDLLPIPVPQGRPRPSTARPGAREQSGRPRPRSGSRSSSPKGQSDSEPAVATRPRAQGEEFAAVPVGTCPRCGSEVVEQPKSWGCSSWKGGCSFAIWKSMSGKRITARMAKALLTKGRTAKLKGFKSKAGKPFEAVLVLDGGEVRFDFD</sequence>
<dbReference type="NCBIfam" id="NF005829">
    <property type="entry name" value="PRK07726.1"/>
    <property type="match status" value="1"/>
</dbReference>
<feature type="region of interest" description="Disordered" evidence="13">
    <location>
        <begin position="669"/>
        <end position="724"/>
    </location>
</feature>
<dbReference type="GO" id="GO:0046872">
    <property type="term" value="F:metal ion binding"/>
    <property type="evidence" value="ECO:0007669"/>
    <property type="project" value="UniProtKB-KW"/>
</dbReference>
<dbReference type="GO" id="GO:0006310">
    <property type="term" value="P:DNA recombination"/>
    <property type="evidence" value="ECO:0007669"/>
    <property type="project" value="TreeGrafter"/>
</dbReference>
<feature type="compositionally biased region" description="Basic and acidic residues" evidence="13">
    <location>
        <begin position="451"/>
        <end position="461"/>
    </location>
</feature>
<dbReference type="GO" id="GO:0003677">
    <property type="term" value="F:DNA binding"/>
    <property type="evidence" value="ECO:0007669"/>
    <property type="project" value="UniProtKB-KW"/>
</dbReference>
<name>A0A518GYW5_9BACT</name>
<dbReference type="EMBL" id="CP036426">
    <property type="protein sequence ID" value="QDV33775.1"/>
    <property type="molecule type" value="Genomic_DNA"/>
</dbReference>
<evidence type="ECO:0000256" key="9">
    <source>
        <dbReference type="ARBA" id="ARBA00030003"/>
    </source>
</evidence>
<dbReference type="PANTHER" id="PTHR11390:SF21">
    <property type="entry name" value="DNA TOPOISOMERASE 3-ALPHA"/>
    <property type="match status" value="1"/>
</dbReference>
<keyword evidence="8 16" id="KW-0413">Isomerase</keyword>
<dbReference type="InterPro" id="IPR006171">
    <property type="entry name" value="TOPRIM_dom"/>
</dbReference>
<evidence type="ECO:0000256" key="7">
    <source>
        <dbReference type="ARBA" id="ARBA00023125"/>
    </source>
</evidence>
<dbReference type="PROSITE" id="PS00396">
    <property type="entry name" value="TOPO_IA_1"/>
    <property type="match status" value="1"/>
</dbReference>
<dbReference type="NCBIfam" id="TIGR01056">
    <property type="entry name" value="topB"/>
    <property type="match status" value="1"/>
</dbReference>
<dbReference type="RefSeq" id="WP_145268160.1">
    <property type="nucleotide sequence ID" value="NZ_CP036426.1"/>
</dbReference>
<dbReference type="PROSITE" id="PS50880">
    <property type="entry name" value="TOPRIM"/>
    <property type="match status" value="1"/>
</dbReference>
<dbReference type="Gene3D" id="1.10.460.10">
    <property type="entry name" value="Topoisomerase I, domain 2"/>
    <property type="match status" value="1"/>
</dbReference>
<dbReference type="SMART" id="SM00436">
    <property type="entry name" value="TOP1Bc"/>
    <property type="match status" value="1"/>
</dbReference>
<keyword evidence="7" id="KW-0238">DNA-binding</keyword>
<dbReference type="InterPro" id="IPR025589">
    <property type="entry name" value="Toprim_C_rpt"/>
</dbReference>
<proteinExistence type="inferred from homology"/>
<keyword evidence="5" id="KW-0460">Magnesium</keyword>
<dbReference type="InterPro" id="IPR013825">
    <property type="entry name" value="Topo_IA_cen_sub2"/>
</dbReference>
<keyword evidence="6" id="KW-0799">Topoisomerase</keyword>
<evidence type="ECO:0000256" key="10">
    <source>
        <dbReference type="ARBA" id="ARBA00031985"/>
    </source>
</evidence>
<dbReference type="Pfam" id="PF01131">
    <property type="entry name" value="Topoisom_bac"/>
    <property type="match status" value="1"/>
</dbReference>
<feature type="domain" description="Toprim" evidence="14">
    <location>
        <begin position="1"/>
        <end position="135"/>
    </location>
</feature>
<evidence type="ECO:0000256" key="11">
    <source>
        <dbReference type="ARBA" id="ARBA00032235"/>
    </source>
</evidence>
<dbReference type="PROSITE" id="PS52039">
    <property type="entry name" value="TOPO_IA_2"/>
    <property type="match status" value="1"/>
</dbReference>
<dbReference type="SMART" id="SM00437">
    <property type="entry name" value="TOP1Ac"/>
    <property type="match status" value="1"/>
</dbReference>
<dbReference type="InterPro" id="IPR013497">
    <property type="entry name" value="Topo_IA_cen"/>
</dbReference>
<evidence type="ECO:0000256" key="8">
    <source>
        <dbReference type="ARBA" id="ARBA00023235"/>
    </source>
</evidence>
<dbReference type="InterPro" id="IPR034144">
    <property type="entry name" value="TOPRIM_TopoIII"/>
</dbReference>
<evidence type="ECO:0000256" key="3">
    <source>
        <dbReference type="ARBA" id="ARBA00012891"/>
    </source>
</evidence>
<comment type="catalytic activity">
    <reaction evidence="1">
        <text>ATP-independent breakage of single-stranded DNA, followed by passage and rejoining.</text>
        <dbReference type="EC" id="5.6.2.1"/>
    </reaction>
</comment>
<comment type="similarity">
    <text evidence="2">Belongs to the type IA topoisomerase family.</text>
</comment>
<gene>
    <name evidence="16" type="primary">topB</name>
    <name evidence="16" type="ORF">ElP_16540</name>
</gene>
<dbReference type="GO" id="GO:0006281">
    <property type="term" value="P:DNA repair"/>
    <property type="evidence" value="ECO:0007669"/>
    <property type="project" value="TreeGrafter"/>
</dbReference>
<dbReference type="EC" id="5.6.2.1" evidence="3"/>
<keyword evidence="17" id="KW-1185">Reference proteome</keyword>
<dbReference type="PRINTS" id="PR00417">
    <property type="entry name" value="PRTPISMRASEI"/>
</dbReference>
<evidence type="ECO:0000256" key="2">
    <source>
        <dbReference type="ARBA" id="ARBA00009446"/>
    </source>
</evidence>
<dbReference type="AlphaFoldDB" id="A0A518GYW5"/>
<dbReference type="GO" id="GO:0003917">
    <property type="term" value="F:DNA topoisomerase type I (single strand cut, ATP-independent) activity"/>
    <property type="evidence" value="ECO:0007669"/>
    <property type="project" value="UniProtKB-EC"/>
</dbReference>
<dbReference type="GO" id="GO:0006265">
    <property type="term" value="P:DNA topological change"/>
    <property type="evidence" value="ECO:0007669"/>
    <property type="project" value="InterPro"/>
</dbReference>
<dbReference type="SMART" id="SM00493">
    <property type="entry name" value="TOPRIM"/>
    <property type="match status" value="1"/>
</dbReference>
<dbReference type="PANTHER" id="PTHR11390">
    <property type="entry name" value="PROKARYOTIC DNA TOPOISOMERASE"/>
    <property type="match status" value="1"/>
</dbReference>
<protein>
    <recommendedName>
        <fullName evidence="3">DNA topoisomerase</fullName>
        <ecNumber evidence="3">5.6.2.1</ecNumber>
    </recommendedName>
    <alternativeName>
        <fullName evidence="12">Omega-protein</fullName>
    </alternativeName>
    <alternativeName>
        <fullName evidence="11">Relaxing enzyme</fullName>
    </alternativeName>
    <alternativeName>
        <fullName evidence="9">Swivelase</fullName>
    </alternativeName>
    <alternativeName>
        <fullName evidence="10">Untwisting enzyme</fullName>
    </alternativeName>
</protein>
<accession>A0A518GYW5</accession>
<evidence type="ECO:0000256" key="13">
    <source>
        <dbReference type="SAM" id="MobiDB-lite"/>
    </source>
</evidence>
<dbReference type="CDD" id="cd00186">
    <property type="entry name" value="TOP1Ac"/>
    <property type="match status" value="1"/>
</dbReference>
<organism evidence="16 17">
    <name type="scientific">Tautonia plasticadhaerens</name>
    <dbReference type="NCBI Taxonomy" id="2527974"/>
    <lineage>
        <taxon>Bacteria</taxon>
        <taxon>Pseudomonadati</taxon>
        <taxon>Planctomycetota</taxon>
        <taxon>Planctomycetia</taxon>
        <taxon>Isosphaerales</taxon>
        <taxon>Isosphaeraceae</taxon>
        <taxon>Tautonia</taxon>
    </lineage>
</organism>
<evidence type="ECO:0000313" key="17">
    <source>
        <dbReference type="Proteomes" id="UP000317835"/>
    </source>
</evidence>
<evidence type="ECO:0000256" key="6">
    <source>
        <dbReference type="ARBA" id="ARBA00023029"/>
    </source>
</evidence>
<dbReference type="Gene3D" id="2.70.20.10">
    <property type="entry name" value="Topoisomerase I, domain 3"/>
    <property type="match status" value="1"/>
</dbReference>
<dbReference type="Gene3D" id="3.40.50.140">
    <property type="match status" value="1"/>
</dbReference>
<evidence type="ECO:0000313" key="16">
    <source>
        <dbReference type="EMBL" id="QDV33775.1"/>
    </source>
</evidence>
<feature type="domain" description="Topo IA-type catalytic" evidence="15">
    <location>
        <begin position="152"/>
        <end position="580"/>
    </location>
</feature>
<dbReference type="OrthoDB" id="9803554at2"/>